<accession>A0A5N5WJ91</accession>
<dbReference type="Pfam" id="PF12013">
    <property type="entry name" value="OrsD"/>
    <property type="match status" value="1"/>
</dbReference>
<dbReference type="OrthoDB" id="4505768at2759"/>
<gene>
    <name evidence="2" type="ORF">BDV29DRAFT_163078</name>
</gene>
<dbReference type="Proteomes" id="UP000326565">
    <property type="component" value="Unassembled WGS sequence"/>
</dbReference>
<dbReference type="AlphaFoldDB" id="A0A5N5WJ91"/>
<evidence type="ECO:0000313" key="3">
    <source>
        <dbReference type="Proteomes" id="UP000326565"/>
    </source>
</evidence>
<reference evidence="2 3" key="1">
    <citation type="submission" date="2019-04" db="EMBL/GenBank/DDBJ databases">
        <title>Friends and foes A comparative genomics study of 23 Aspergillus species from section Flavi.</title>
        <authorList>
            <consortium name="DOE Joint Genome Institute"/>
            <person name="Kjaerbolling I."/>
            <person name="Vesth T."/>
            <person name="Frisvad J.C."/>
            <person name="Nybo J.L."/>
            <person name="Theobald S."/>
            <person name="Kildgaard S."/>
            <person name="Isbrandt T."/>
            <person name="Kuo A."/>
            <person name="Sato A."/>
            <person name="Lyhne E.K."/>
            <person name="Kogle M.E."/>
            <person name="Wiebenga A."/>
            <person name="Kun R.S."/>
            <person name="Lubbers R.J."/>
            <person name="Makela M.R."/>
            <person name="Barry K."/>
            <person name="Chovatia M."/>
            <person name="Clum A."/>
            <person name="Daum C."/>
            <person name="Haridas S."/>
            <person name="He G."/>
            <person name="LaButti K."/>
            <person name="Lipzen A."/>
            <person name="Mondo S."/>
            <person name="Riley R."/>
            <person name="Salamov A."/>
            <person name="Simmons B.A."/>
            <person name="Magnuson J.K."/>
            <person name="Henrissat B."/>
            <person name="Mortensen U.H."/>
            <person name="Larsen T.O."/>
            <person name="Devries R.P."/>
            <person name="Grigoriev I.V."/>
            <person name="Machida M."/>
            <person name="Baker S.E."/>
            <person name="Andersen M.R."/>
        </authorList>
    </citation>
    <scope>NUCLEOTIDE SEQUENCE [LARGE SCALE GENOMIC DNA]</scope>
    <source>
        <strain evidence="2 3">CBS 151.66</strain>
    </source>
</reference>
<name>A0A5N5WJ91_9EURO</name>
<protein>
    <recommendedName>
        <fullName evidence="4">C2H2-type domain-containing protein</fullName>
    </recommendedName>
</protein>
<dbReference type="EMBL" id="ML732453">
    <property type="protein sequence ID" value="KAB8067727.1"/>
    <property type="molecule type" value="Genomic_DNA"/>
</dbReference>
<proteinExistence type="predicted"/>
<organism evidence="2 3">
    <name type="scientific">Aspergillus leporis</name>
    <dbReference type="NCBI Taxonomy" id="41062"/>
    <lineage>
        <taxon>Eukaryota</taxon>
        <taxon>Fungi</taxon>
        <taxon>Dikarya</taxon>
        <taxon>Ascomycota</taxon>
        <taxon>Pezizomycotina</taxon>
        <taxon>Eurotiomycetes</taxon>
        <taxon>Eurotiomycetidae</taxon>
        <taxon>Eurotiales</taxon>
        <taxon>Aspergillaceae</taxon>
        <taxon>Aspergillus</taxon>
        <taxon>Aspergillus subgen. Circumdati</taxon>
    </lineage>
</organism>
<keyword evidence="3" id="KW-1185">Reference proteome</keyword>
<evidence type="ECO:0000313" key="2">
    <source>
        <dbReference type="EMBL" id="KAB8067727.1"/>
    </source>
</evidence>
<sequence>MRYPSPGPPTRLRTVLQRATGLVWGYAVRIQLYRQLVIGVTEKHVREVHRPFNRFDDKGPHADPNVAFAWQSGHRPIARALNYGLDGAFPTQLQPALLQAYEWVSMRWHEFLGQGSKSTAQPAPLSEGASSTQPVNHYIASVPGISQAHDPPTLLSPARGLPTSLTNHSASPVPFIEHLCAEPRIISNTTTPLISQFHPPSSIPHSDRDSDLPHGALLFQMLDGLPVIICKACQHGVWPSEIVRHLKSNVHRIKHAEAVQIQEAVQQWEGVAPSPDAVVIPHQVDEAFPGLPTYLDGLLCRREFPGCQYIGRSLDNMRRHWRTVHGWSQYTRGGRIRREERIQQEADLRRSYVIVTCQRIFPSRKGSHYIHVHGGTEEEPHIPEAEMGQRVEAGDINDANSWLRVTGWPRYFYEYTSYKELRDIVMTPEEDSADPLEQGVRRIWHAMDAVVWKSQRTVQYTGQAIRIESVRSEKGQTPYRPLQAYLDAESIAKHVHPWQQILAFFARTQAPHTWKTPRQRKKWQQLWQYATARATSPDPAGEQDVDPKFAPWIMTDIKRACLEFCIELMNQTYHAQEYESPLVCAMAVLGRGEIGWRDPESYPPILSAVIKVARFMIVQKALWLDPDVMRIIEIWQEPQNCATWALRSAAVLDDLDHDSAYGSSEETPDPPSWPITSPFPRGELHPQIDASPPHGSGRCKTLQEQVTWMVSQLMVRGRHTPMETLQEWRDCAKTPQRQDHRTPRFGPHLHSACLNFEA</sequence>
<feature type="region of interest" description="Disordered" evidence="1">
    <location>
        <begin position="658"/>
        <end position="699"/>
    </location>
</feature>
<evidence type="ECO:0000256" key="1">
    <source>
        <dbReference type="SAM" id="MobiDB-lite"/>
    </source>
</evidence>
<dbReference type="InterPro" id="IPR022698">
    <property type="entry name" value="OrsD"/>
</dbReference>
<evidence type="ECO:0008006" key="4">
    <source>
        <dbReference type="Google" id="ProtNLM"/>
    </source>
</evidence>